<evidence type="ECO:0000313" key="4">
    <source>
        <dbReference type="Proteomes" id="UP000655287"/>
    </source>
</evidence>
<organism evidence="3 4">
    <name type="scientific">Sphaerisporangium rufum</name>
    <dbReference type="NCBI Taxonomy" id="1381558"/>
    <lineage>
        <taxon>Bacteria</taxon>
        <taxon>Bacillati</taxon>
        <taxon>Actinomycetota</taxon>
        <taxon>Actinomycetes</taxon>
        <taxon>Streptosporangiales</taxon>
        <taxon>Streptosporangiaceae</taxon>
        <taxon>Sphaerisporangium</taxon>
    </lineage>
</organism>
<gene>
    <name evidence="3" type="ORF">Sru01_16240</name>
</gene>
<feature type="transmembrane region" description="Helical" evidence="2">
    <location>
        <begin position="107"/>
        <end position="138"/>
    </location>
</feature>
<evidence type="ECO:0000256" key="2">
    <source>
        <dbReference type="SAM" id="Phobius"/>
    </source>
</evidence>
<protein>
    <submittedName>
        <fullName evidence="3">Uncharacterized protein</fullName>
    </submittedName>
</protein>
<name>A0A919R411_9ACTN</name>
<evidence type="ECO:0000256" key="1">
    <source>
        <dbReference type="SAM" id="MobiDB-lite"/>
    </source>
</evidence>
<reference evidence="3" key="1">
    <citation type="submission" date="2021-01" db="EMBL/GenBank/DDBJ databases">
        <title>Whole genome shotgun sequence of Sphaerisporangium rufum NBRC 109079.</title>
        <authorList>
            <person name="Komaki H."/>
            <person name="Tamura T."/>
        </authorList>
    </citation>
    <scope>NUCLEOTIDE SEQUENCE</scope>
    <source>
        <strain evidence="3">NBRC 109079</strain>
    </source>
</reference>
<evidence type="ECO:0000313" key="3">
    <source>
        <dbReference type="EMBL" id="GII76642.1"/>
    </source>
</evidence>
<keyword evidence="2" id="KW-0472">Membrane</keyword>
<keyword evidence="2" id="KW-0812">Transmembrane</keyword>
<dbReference type="EMBL" id="BOOU01000024">
    <property type="protein sequence ID" value="GII76642.1"/>
    <property type="molecule type" value="Genomic_DNA"/>
</dbReference>
<accession>A0A919R411</accession>
<proteinExistence type="predicted"/>
<sequence length="140" mass="14756">MWISGGLGPVRLGVSSRGRVSGSIGVGPIRVGGSTRSRRRSKDGEGLEAAVQLQAQWAGAIERMWKRPLWGHALQGAVGAVFRVIFGTLCMAWRVTSTVLFACYSLVLIATVLALLLLLVSAGLGLLYAAGSVIYTLLTS</sequence>
<feature type="region of interest" description="Disordered" evidence="1">
    <location>
        <begin position="25"/>
        <end position="44"/>
    </location>
</feature>
<feature type="transmembrane region" description="Helical" evidence="2">
    <location>
        <begin position="73"/>
        <end position="95"/>
    </location>
</feature>
<dbReference type="AlphaFoldDB" id="A0A919R411"/>
<dbReference type="Proteomes" id="UP000655287">
    <property type="component" value="Unassembled WGS sequence"/>
</dbReference>
<keyword evidence="4" id="KW-1185">Reference proteome</keyword>
<keyword evidence="2" id="KW-1133">Transmembrane helix</keyword>
<comment type="caution">
    <text evidence="3">The sequence shown here is derived from an EMBL/GenBank/DDBJ whole genome shotgun (WGS) entry which is preliminary data.</text>
</comment>